<proteinExistence type="predicted"/>
<evidence type="ECO:0000313" key="2">
    <source>
        <dbReference type="EMBL" id="KAK7252215.1"/>
    </source>
</evidence>
<dbReference type="AlphaFoldDB" id="A0AAN9HU37"/>
<evidence type="ECO:0000256" key="1">
    <source>
        <dbReference type="SAM" id="MobiDB-lite"/>
    </source>
</evidence>
<protein>
    <submittedName>
        <fullName evidence="2">Uncharacterized protein</fullName>
    </submittedName>
</protein>
<keyword evidence="3" id="KW-1185">Reference proteome</keyword>
<organism evidence="2 3">
    <name type="scientific">Crotalaria pallida</name>
    <name type="common">Smooth rattlebox</name>
    <name type="synonym">Crotalaria striata</name>
    <dbReference type="NCBI Taxonomy" id="3830"/>
    <lineage>
        <taxon>Eukaryota</taxon>
        <taxon>Viridiplantae</taxon>
        <taxon>Streptophyta</taxon>
        <taxon>Embryophyta</taxon>
        <taxon>Tracheophyta</taxon>
        <taxon>Spermatophyta</taxon>
        <taxon>Magnoliopsida</taxon>
        <taxon>eudicotyledons</taxon>
        <taxon>Gunneridae</taxon>
        <taxon>Pentapetalae</taxon>
        <taxon>rosids</taxon>
        <taxon>fabids</taxon>
        <taxon>Fabales</taxon>
        <taxon>Fabaceae</taxon>
        <taxon>Papilionoideae</taxon>
        <taxon>50 kb inversion clade</taxon>
        <taxon>genistoids sensu lato</taxon>
        <taxon>core genistoids</taxon>
        <taxon>Crotalarieae</taxon>
        <taxon>Crotalaria</taxon>
    </lineage>
</organism>
<gene>
    <name evidence="2" type="ORF">RIF29_36014</name>
</gene>
<feature type="region of interest" description="Disordered" evidence="1">
    <location>
        <begin position="1"/>
        <end position="65"/>
    </location>
</feature>
<dbReference type="EMBL" id="JAYWIO010000007">
    <property type="protein sequence ID" value="KAK7252215.1"/>
    <property type="molecule type" value="Genomic_DNA"/>
</dbReference>
<feature type="compositionally biased region" description="Basic and acidic residues" evidence="1">
    <location>
        <begin position="24"/>
        <end position="39"/>
    </location>
</feature>
<dbReference type="Proteomes" id="UP001372338">
    <property type="component" value="Unassembled WGS sequence"/>
</dbReference>
<accession>A0AAN9HU37</accession>
<evidence type="ECO:0000313" key="3">
    <source>
        <dbReference type="Proteomes" id="UP001372338"/>
    </source>
</evidence>
<comment type="caution">
    <text evidence="2">The sequence shown here is derived from an EMBL/GenBank/DDBJ whole genome shotgun (WGS) entry which is preliminary data.</text>
</comment>
<name>A0AAN9HU37_CROPI</name>
<feature type="compositionally biased region" description="Basic and acidic residues" evidence="1">
    <location>
        <begin position="1"/>
        <end position="17"/>
    </location>
</feature>
<sequence>MDKKGRRKEESMVDMKRNLSMLRKLQENKLGEAHEEASKDGSLSKSQDMKPETIGNQDESLGRSRSLARLNAQREFLRATALVAERIFESEEAIPSLQEAFDKFLTMYPKYQSSEKVDQLRSNEYSHLSPKWVIKGCSGVSQLAKRG</sequence>
<reference evidence="2 3" key="1">
    <citation type="submission" date="2024-01" db="EMBL/GenBank/DDBJ databases">
        <title>The genomes of 5 underutilized Papilionoideae crops provide insights into root nodulation and disease resistanc.</title>
        <authorList>
            <person name="Yuan L."/>
        </authorList>
    </citation>
    <scope>NUCLEOTIDE SEQUENCE [LARGE SCALE GENOMIC DNA]</scope>
    <source>
        <strain evidence="2">ZHUSHIDOU_FW_LH</strain>
        <tissue evidence="2">Leaf</tissue>
    </source>
</reference>